<keyword evidence="1" id="KW-0450">Lipoyl</keyword>
<keyword evidence="3" id="KW-0614">Plasmid</keyword>
<dbReference type="InterPro" id="IPR003016">
    <property type="entry name" value="2-oxoA_DH_lipoyl-BS"/>
</dbReference>
<dbReference type="OrthoDB" id="3681540at2"/>
<gene>
    <name evidence="3" type="ORF">SCLAV_p1444</name>
</gene>
<reference evidence="3 4" key="1">
    <citation type="journal article" date="2010" name="Genome Biol. Evol.">
        <title>The sequence of a 1.8-mb bacterial linear plasmid reveals a rich evolutionary reservoir of secondary metabolic pathways.</title>
        <authorList>
            <person name="Medema M.H."/>
            <person name="Trefzer A."/>
            <person name="Kovalchuk A."/>
            <person name="van den Berg M."/>
            <person name="Mueller U."/>
            <person name="Heijne W."/>
            <person name="Wu L."/>
            <person name="Alam M.T."/>
            <person name="Ronning C.M."/>
            <person name="Nierman W.C."/>
            <person name="Bovenberg R.A.L."/>
            <person name="Breitling R."/>
            <person name="Takano E."/>
        </authorList>
    </citation>
    <scope>NUCLEOTIDE SEQUENCE [LARGE SCALE GENOMIC DNA]</scope>
    <source>
        <strain evidence="3">ATCC 27064</strain>
        <plasmid evidence="3 4">pSCL4</plasmid>
    </source>
</reference>
<dbReference type="InterPro" id="IPR000089">
    <property type="entry name" value="Biotin_lipoyl"/>
</dbReference>
<dbReference type="EMBL" id="CM000914">
    <property type="protein sequence ID" value="EFG04926.2"/>
    <property type="molecule type" value="Genomic_DNA"/>
</dbReference>
<dbReference type="Proteomes" id="UP000002357">
    <property type="component" value="Plasmid pSCL4"/>
</dbReference>
<dbReference type="SUPFAM" id="SSF51230">
    <property type="entry name" value="Single hybrid motif"/>
    <property type="match status" value="1"/>
</dbReference>
<keyword evidence="4" id="KW-1185">Reference proteome</keyword>
<geneLocation type="plasmid" evidence="3 4">
    <name>pSCL4</name>
</geneLocation>
<feature type="domain" description="Lipoyl-binding" evidence="2">
    <location>
        <begin position="21"/>
        <end position="92"/>
    </location>
</feature>
<evidence type="ECO:0000313" key="4">
    <source>
        <dbReference type="Proteomes" id="UP000002357"/>
    </source>
</evidence>
<dbReference type="EC" id="2.3.1.61" evidence="3"/>
<sequence length="102" mass="10730">MSLHPNAPVDAQPPGHRGTYAVTVPVTGDDGYVVTRWLRRPGETVRENEPLVEVEAAKTVLDVLAPASGVLHRIHVGEGATAAPGERLGTVVLPGPGDLPWN</sequence>
<evidence type="ECO:0000313" key="3">
    <source>
        <dbReference type="EMBL" id="EFG04926.2"/>
    </source>
</evidence>
<dbReference type="GO" id="GO:0004149">
    <property type="term" value="F:dihydrolipoyllysine-residue succinyltransferase activity"/>
    <property type="evidence" value="ECO:0007669"/>
    <property type="project" value="UniProtKB-EC"/>
</dbReference>
<protein>
    <submittedName>
        <fullName evidence="3">Dihydrolipoamide succinyltransferase component of 2-oxoglutarate dehydrogenase complex</fullName>
        <ecNumber evidence="3">2.3.1.61</ecNumber>
    </submittedName>
</protein>
<dbReference type="InterPro" id="IPR011053">
    <property type="entry name" value="Single_hybrid_motif"/>
</dbReference>
<dbReference type="GeneID" id="93734503"/>
<dbReference type="RefSeq" id="WP_003963707.1">
    <property type="nucleotide sequence ID" value="NZ_CM000914.1"/>
</dbReference>
<accession>D5SLY3</accession>
<keyword evidence="3" id="KW-0808">Transferase</keyword>
<organism evidence="3 4">
    <name type="scientific">Streptomyces clavuligerus</name>
    <dbReference type="NCBI Taxonomy" id="1901"/>
    <lineage>
        <taxon>Bacteria</taxon>
        <taxon>Bacillati</taxon>
        <taxon>Actinomycetota</taxon>
        <taxon>Actinomycetes</taxon>
        <taxon>Kitasatosporales</taxon>
        <taxon>Streptomycetaceae</taxon>
        <taxon>Streptomyces</taxon>
    </lineage>
</organism>
<evidence type="ECO:0000259" key="2">
    <source>
        <dbReference type="PROSITE" id="PS50968"/>
    </source>
</evidence>
<dbReference type="Gene3D" id="2.40.50.100">
    <property type="match status" value="1"/>
</dbReference>
<dbReference type="PROSITE" id="PS50968">
    <property type="entry name" value="BIOTINYL_LIPOYL"/>
    <property type="match status" value="1"/>
</dbReference>
<name>D5SLY3_STRCL</name>
<dbReference type="AlphaFoldDB" id="D5SLY3"/>
<evidence type="ECO:0000256" key="1">
    <source>
        <dbReference type="ARBA" id="ARBA00022823"/>
    </source>
</evidence>
<proteinExistence type="predicted"/>
<keyword evidence="3" id="KW-0012">Acyltransferase</keyword>
<dbReference type="CDD" id="cd06849">
    <property type="entry name" value="lipoyl_domain"/>
    <property type="match status" value="1"/>
</dbReference>
<dbReference type="Pfam" id="PF00364">
    <property type="entry name" value="Biotin_lipoyl"/>
    <property type="match status" value="1"/>
</dbReference>
<dbReference type="PROSITE" id="PS00189">
    <property type="entry name" value="LIPOYL"/>
    <property type="match status" value="1"/>
</dbReference>